<dbReference type="Gene3D" id="3.40.50.720">
    <property type="entry name" value="NAD(P)-binding Rossmann-like Domain"/>
    <property type="match status" value="1"/>
</dbReference>
<evidence type="ECO:0000256" key="3">
    <source>
        <dbReference type="SAM" id="MobiDB-lite"/>
    </source>
</evidence>
<keyword evidence="6" id="KW-1185">Reference proteome</keyword>
<dbReference type="Proteomes" id="UP001501495">
    <property type="component" value="Unassembled WGS sequence"/>
</dbReference>
<evidence type="ECO:0000313" key="6">
    <source>
        <dbReference type="Proteomes" id="UP001501495"/>
    </source>
</evidence>
<evidence type="ECO:0000313" key="5">
    <source>
        <dbReference type="EMBL" id="GAA4127024.1"/>
    </source>
</evidence>
<dbReference type="PRINTS" id="PR00080">
    <property type="entry name" value="SDRFAMILY"/>
</dbReference>
<feature type="compositionally biased region" description="Basic and acidic residues" evidence="3">
    <location>
        <begin position="1"/>
        <end position="14"/>
    </location>
</feature>
<sequence>MCEHLAHVVDRPTEQEGEPLAQGRRPGTRQPGPDHAQPHRATLARSGAGATSVACMTRDLALVTGGSRGVGAATARRLAREGWDVVLTYREDAEAAAAVVADCRAAGALAEARQLDLGDDDAIVDLFATLPSGAGPLRGLVNNAGIVAPTGPVVDLETARIRRVFDVNVVGLLVCCREAVRLMATDRGGPGGSIVNVSSKAAVLGSPGEYVDYAASKAAVDTITTGLAKETAHLGVRVNSVRLGLIDTEIHDRNGQVGRVERMASAIPMQRAAQPEEVAAAIAWLLGPEASYTTGAHLDVSGGR</sequence>
<comment type="similarity">
    <text evidence="1">Belongs to the short-chain dehydrogenases/reductases (SDR) family.</text>
</comment>
<dbReference type="InterPro" id="IPR020904">
    <property type="entry name" value="Sc_DH/Rdtase_CS"/>
</dbReference>
<dbReference type="InterPro" id="IPR057326">
    <property type="entry name" value="KR_dom"/>
</dbReference>
<keyword evidence="2" id="KW-0560">Oxidoreductase</keyword>
<dbReference type="InterPro" id="IPR036291">
    <property type="entry name" value="NAD(P)-bd_dom_sf"/>
</dbReference>
<evidence type="ECO:0000256" key="2">
    <source>
        <dbReference type="ARBA" id="ARBA00023002"/>
    </source>
</evidence>
<dbReference type="SUPFAM" id="SSF51735">
    <property type="entry name" value="NAD(P)-binding Rossmann-fold domains"/>
    <property type="match status" value="1"/>
</dbReference>
<name>A0ABP7XWU4_9ACTN</name>
<protein>
    <submittedName>
        <fullName evidence="5">SDR family oxidoreductase</fullName>
    </submittedName>
</protein>
<dbReference type="InterPro" id="IPR002347">
    <property type="entry name" value="SDR_fam"/>
</dbReference>
<gene>
    <name evidence="5" type="ORF">GCM10022215_37210</name>
</gene>
<feature type="region of interest" description="Disordered" evidence="3">
    <location>
        <begin position="1"/>
        <end position="40"/>
    </location>
</feature>
<dbReference type="EMBL" id="BAAAZH010000028">
    <property type="protein sequence ID" value="GAA4127024.1"/>
    <property type="molecule type" value="Genomic_DNA"/>
</dbReference>
<reference evidence="6" key="1">
    <citation type="journal article" date="2019" name="Int. J. Syst. Evol. Microbiol.">
        <title>The Global Catalogue of Microorganisms (GCM) 10K type strain sequencing project: providing services to taxonomists for standard genome sequencing and annotation.</title>
        <authorList>
            <consortium name="The Broad Institute Genomics Platform"/>
            <consortium name="The Broad Institute Genome Sequencing Center for Infectious Disease"/>
            <person name="Wu L."/>
            <person name="Ma J."/>
        </authorList>
    </citation>
    <scope>NUCLEOTIDE SEQUENCE [LARGE SCALE GENOMIC DNA]</scope>
    <source>
        <strain evidence="6">JCM 16703</strain>
    </source>
</reference>
<proteinExistence type="inferred from homology"/>
<feature type="domain" description="Ketoreductase" evidence="4">
    <location>
        <begin position="59"/>
        <end position="249"/>
    </location>
</feature>
<dbReference type="PRINTS" id="PR00081">
    <property type="entry name" value="GDHRDH"/>
</dbReference>
<dbReference type="PANTHER" id="PTHR43639:SF1">
    <property type="entry name" value="SHORT-CHAIN DEHYDROGENASE_REDUCTASE FAMILY PROTEIN"/>
    <property type="match status" value="1"/>
</dbReference>
<accession>A0ABP7XWU4</accession>
<dbReference type="PROSITE" id="PS00061">
    <property type="entry name" value="ADH_SHORT"/>
    <property type="match status" value="1"/>
</dbReference>
<comment type="caution">
    <text evidence="5">The sequence shown here is derived from an EMBL/GenBank/DDBJ whole genome shotgun (WGS) entry which is preliminary data.</text>
</comment>
<evidence type="ECO:0000256" key="1">
    <source>
        <dbReference type="ARBA" id="ARBA00006484"/>
    </source>
</evidence>
<dbReference type="PANTHER" id="PTHR43639">
    <property type="entry name" value="OXIDOREDUCTASE, SHORT-CHAIN DEHYDROGENASE/REDUCTASE FAMILY (AFU_ORTHOLOGUE AFUA_5G02870)"/>
    <property type="match status" value="1"/>
</dbReference>
<dbReference type="SMART" id="SM00822">
    <property type="entry name" value="PKS_KR"/>
    <property type="match status" value="1"/>
</dbReference>
<organism evidence="5 6">
    <name type="scientific">Nocardioides fonticola</name>
    <dbReference type="NCBI Taxonomy" id="450363"/>
    <lineage>
        <taxon>Bacteria</taxon>
        <taxon>Bacillati</taxon>
        <taxon>Actinomycetota</taxon>
        <taxon>Actinomycetes</taxon>
        <taxon>Propionibacteriales</taxon>
        <taxon>Nocardioidaceae</taxon>
        <taxon>Nocardioides</taxon>
    </lineage>
</organism>
<dbReference type="CDD" id="cd05233">
    <property type="entry name" value="SDR_c"/>
    <property type="match status" value="1"/>
</dbReference>
<evidence type="ECO:0000259" key="4">
    <source>
        <dbReference type="SMART" id="SM00822"/>
    </source>
</evidence>
<dbReference type="Pfam" id="PF13561">
    <property type="entry name" value="adh_short_C2"/>
    <property type="match status" value="1"/>
</dbReference>